<sequence>MKGIQIELGRELVHQLYADDTGICLAAPRENFEKLQEILARYELASGAQVNMSKSLIMPMGGAAVPDWVYHVGCEVVDGERSFKYLGIRLEIPAHLMLTLGCGRKEAKRLEALCQDFVWRVSPEGKPKKALIAWSRVTRSKQLGGLGLFPFTERVEALQMRHLCAILEDQPADWVKMARRILHIKLRIGPQIQERIHWDVSDALLLLPAWRIPEVPTLDRLLIIWFKIKKRLQLDPDVTAIPRYLPIRSLQEIWRLQARQENASFSWLEAESRRRA</sequence>
<name>A0ABD3GB61_9MARC</name>
<evidence type="ECO:0008006" key="3">
    <source>
        <dbReference type="Google" id="ProtNLM"/>
    </source>
</evidence>
<dbReference type="PANTHER" id="PTHR33116">
    <property type="entry name" value="REVERSE TRANSCRIPTASE ZINC-BINDING DOMAIN-CONTAINING PROTEIN-RELATED-RELATED"/>
    <property type="match status" value="1"/>
</dbReference>
<dbReference type="AlphaFoldDB" id="A0ABD3GB61"/>
<proteinExistence type="predicted"/>
<protein>
    <recommendedName>
        <fullName evidence="3">Reverse transcriptase domain-containing protein</fullName>
    </recommendedName>
</protein>
<gene>
    <name evidence="1" type="ORF">R1sor_026346</name>
</gene>
<comment type="caution">
    <text evidence="1">The sequence shown here is derived from an EMBL/GenBank/DDBJ whole genome shotgun (WGS) entry which is preliminary data.</text>
</comment>
<accession>A0ABD3GB61</accession>
<dbReference type="PANTHER" id="PTHR33116:SF78">
    <property type="entry name" value="OS12G0587133 PROTEIN"/>
    <property type="match status" value="1"/>
</dbReference>
<dbReference type="Proteomes" id="UP001633002">
    <property type="component" value="Unassembled WGS sequence"/>
</dbReference>
<evidence type="ECO:0000313" key="2">
    <source>
        <dbReference type="Proteomes" id="UP001633002"/>
    </source>
</evidence>
<keyword evidence="2" id="KW-1185">Reference proteome</keyword>
<organism evidence="1 2">
    <name type="scientific">Riccia sorocarpa</name>
    <dbReference type="NCBI Taxonomy" id="122646"/>
    <lineage>
        <taxon>Eukaryota</taxon>
        <taxon>Viridiplantae</taxon>
        <taxon>Streptophyta</taxon>
        <taxon>Embryophyta</taxon>
        <taxon>Marchantiophyta</taxon>
        <taxon>Marchantiopsida</taxon>
        <taxon>Marchantiidae</taxon>
        <taxon>Marchantiales</taxon>
        <taxon>Ricciaceae</taxon>
        <taxon>Riccia</taxon>
    </lineage>
</organism>
<dbReference type="EMBL" id="JBJQOH010000008">
    <property type="protein sequence ID" value="KAL3676398.1"/>
    <property type="molecule type" value="Genomic_DNA"/>
</dbReference>
<reference evidence="1 2" key="1">
    <citation type="submission" date="2024-09" db="EMBL/GenBank/DDBJ databases">
        <title>Chromosome-scale assembly of Riccia sorocarpa.</title>
        <authorList>
            <person name="Paukszto L."/>
        </authorList>
    </citation>
    <scope>NUCLEOTIDE SEQUENCE [LARGE SCALE GENOMIC DNA]</scope>
    <source>
        <strain evidence="1">LP-2024</strain>
        <tissue evidence="1">Aerial parts of the thallus</tissue>
    </source>
</reference>
<evidence type="ECO:0000313" key="1">
    <source>
        <dbReference type="EMBL" id="KAL3676398.1"/>
    </source>
</evidence>